<dbReference type="PANTHER" id="PTHR28629:SF4">
    <property type="entry name" value="TRIOKINASE_FMN CYCLASE"/>
    <property type="match status" value="1"/>
</dbReference>
<feature type="domain" description="DhaL" evidence="5">
    <location>
        <begin position="69"/>
        <end position="270"/>
    </location>
</feature>
<dbReference type="SMART" id="SM01120">
    <property type="entry name" value="Dak2"/>
    <property type="match status" value="1"/>
</dbReference>
<dbReference type="STRING" id="995034.SAMN05216219_0850"/>
<dbReference type="GO" id="GO:0004371">
    <property type="term" value="F:glycerone kinase activity"/>
    <property type="evidence" value="ECO:0007669"/>
    <property type="project" value="InterPro"/>
</dbReference>
<keyword evidence="3 7" id="KW-0418">Kinase</keyword>
<evidence type="ECO:0000259" key="5">
    <source>
        <dbReference type="PROSITE" id="PS51480"/>
    </source>
</evidence>
<dbReference type="PANTHER" id="PTHR28629">
    <property type="entry name" value="TRIOKINASE/FMN CYCLASE"/>
    <property type="match status" value="1"/>
</dbReference>
<dbReference type="InterPro" id="IPR004007">
    <property type="entry name" value="DhaL_dom"/>
</dbReference>
<evidence type="ECO:0000313" key="8">
    <source>
        <dbReference type="Proteomes" id="UP000198867"/>
    </source>
</evidence>
<dbReference type="FunFam" id="1.25.40.340:FF:000002">
    <property type="entry name" value="Dihydroxyacetone kinase, L subunit"/>
    <property type="match status" value="1"/>
</dbReference>
<dbReference type="PROSITE" id="PS51481">
    <property type="entry name" value="DHAK"/>
    <property type="match status" value="1"/>
</dbReference>
<feature type="domain" description="DhaK" evidence="6">
    <location>
        <begin position="1"/>
        <end position="33"/>
    </location>
</feature>
<evidence type="ECO:0000259" key="6">
    <source>
        <dbReference type="PROSITE" id="PS51481"/>
    </source>
</evidence>
<sequence>MTSFDMAGVSLTFTWLDDELEGFWRAPVDAPGYKKGTIPESPSGELADVENAIVRTIPDSSPEGRNAAALVLLALEATLRTIDENADELGRIDAVAGDGDHGIGMRRGATAAVAAARALVAAGAGVATVLDAAGDAWSDRAGGTSGALWGAILESLGKETTDLNTPSSINIAAGVRRATAAILEFGAVVGDKTMVDVLVPFNDAFSQGVADGASLFETWRAACAVADDAAAATADLLPRMGRARPHAEKSLGTPDAGATSLALIIREIGGALLDPSPQN</sequence>
<dbReference type="PROSITE" id="PS51480">
    <property type="entry name" value="DHAL"/>
    <property type="match status" value="1"/>
</dbReference>
<dbReference type="Gene3D" id="3.30.1180.20">
    <property type="entry name" value="Dihydroxyacetone kinase, domain 2"/>
    <property type="match status" value="1"/>
</dbReference>
<dbReference type="InterPro" id="IPR004006">
    <property type="entry name" value="DhaK_dom"/>
</dbReference>
<dbReference type="AlphaFoldDB" id="A0A1I4ZIY5"/>
<proteinExistence type="predicted"/>
<accession>A0A1I4ZIY5</accession>
<dbReference type="GO" id="GO:0019563">
    <property type="term" value="P:glycerol catabolic process"/>
    <property type="evidence" value="ECO:0007669"/>
    <property type="project" value="TreeGrafter"/>
</dbReference>
<dbReference type="InterPro" id="IPR036117">
    <property type="entry name" value="DhaL_dom_sf"/>
</dbReference>
<keyword evidence="2" id="KW-0547">Nucleotide-binding</keyword>
<reference evidence="8" key="1">
    <citation type="submission" date="2016-10" db="EMBL/GenBank/DDBJ databases">
        <authorList>
            <person name="Varghese N."/>
            <person name="Submissions S."/>
        </authorList>
    </citation>
    <scope>NUCLEOTIDE SEQUENCE [LARGE SCALE GENOMIC DNA]</scope>
    <source>
        <strain evidence="8">CGMCC 1.11101</strain>
    </source>
</reference>
<keyword evidence="1" id="KW-0808">Transferase</keyword>
<dbReference type="Gene3D" id="1.25.40.340">
    <property type="match status" value="1"/>
</dbReference>
<evidence type="ECO:0000256" key="2">
    <source>
        <dbReference type="ARBA" id="ARBA00022741"/>
    </source>
</evidence>
<evidence type="ECO:0000256" key="4">
    <source>
        <dbReference type="ARBA" id="ARBA00022840"/>
    </source>
</evidence>
<keyword evidence="4" id="KW-0067">ATP-binding</keyword>
<dbReference type="SUPFAM" id="SSF82549">
    <property type="entry name" value="DAK1/DegV-like"/>
    <property type="match status" value="1"/>
</dbReference>
<dbReference type="SUPFAM" id="SSF101473">
    <property type="entry name" value="DhaL-like"/>
    <property type="match status" value="1"/>
</dbReference>
<evidence type="ECO:0000256" key="1">
    <source>
        <dbReference type="ARBA" id="ARBA00022679"/>
    </source>
</evidence>
<dbReference type="GO" id="GO:0005829">
    <property type="term" value="C:cytosol"/>
    <property type="evidence" value="ECO:0007669"/>
    <property type="project" value="TreeGrafter"/>
</dbReference>
<evidence type="ECO:0000313" key="7">
    <source>
        <dbReference type="EMBL" id="SFN50222.1"/>
    </source>
</evidence>
<dbReference type="EMBL" id="FOVM01000002">
    <property type="protein sequence ID" value="SFN50222.1"/>
    <property type="molecule type" value="Genomic_DNA"/>
</dbReference>
<dbReference type="InterPro" id="IPR050861">
    <property type="entry name" value="Dihydroxyacetone_Kinase"/>
</dbReference>
<gene>
    <name evidence="7" type="ORF">SAMN05216219_0850</name>
</gene>
<keyword evidence="8" id="KW-1185">Reference proteome</keyword>
<protein>
    <submittedName>
        <fullName evidence="7">Dihydroxyacetone kinase</fullName>
    </submittedName>
</protein>
<dbReference type="Pfam" id="PF02734">
    <property type="entry name" value="Dak2"/>
    <property type="match status" value="1"/>
</dbReference>
<evidence type="ECO:0000256" key="3">
    <source>
        <dbReference type="ARBA" id="ARBA00022777"/>
    </source>
</evidence>
<dbReference type="Proteomes" id="UP000198867">
    <property type="component" value="Unassembled WGS sequence"/>
</dbReference>
<name>A0A1I4ZIY5_9MICO</name>
<dbReference type="GO" id="GO:0005524">
    <property type="term" value="F:ATP binding"/>
    <property type="evidence" value="ECO:0007669"/>
    <property type="project" value="UniProtKB-KW"/>
</dbReference>
<organism evidence="7 8">
    <name type="scientific">Mycetocola miduiensis</name>
    <dbReference type="NCBI Taxonomy" id="995034"/>
    <lineage>
        <taxon>Bacteria</taxon>
        <taxon>Bacillati</taxon>
        <taxon>Actinomycetota</taxon>
        <taxon>Actinomycetes</taxon>
        <taxon>Micrococcales</taxon>
        <taxon>Microbacteriaceae</taxon>
        <taxon>Mycetocola</taxon>
    </lineage>
</organism>